<dbReference type="EMBL" id="JACFYJ010000033">
    <property type="protein sequence ID" value="MEI5999384.1"/>
    <property type="molecule type" value="Genomic_DNA"/>
</dbReference>
<evidence type="ECO:0000256" key="2">
    <source>
        <dbReference type="ARBA" id="ARBA00022695"/>
    </source>
</evidence>
<dbReference type="NCBIfam" id="TIGR03552">
    <property type="entry name" value="F420_cofC"/>
    <property type="match status" value="1"/>
</dbReference>
<organism evidence="5 6">
    <name type="scientific">Paraburkholderia bengalensis</name>
    <dbReference type="NCBI Taxonomy" id="2747562"/>
    <lineage>
        <taxon>Bacteria</taxon>
        <taxon>Pseudomonadati</taxon>
        <taxon>Pseudomonadota</taxon>
        <taxon>Betaproteobacteria</taxon>
        <taxon>Burkholderiales</taxon>
        <taxon>Burkholderiaceae</taxon>
        <taxon>Paraburkholderia</taxon>
    </lineage>
</organism>
<keyword evidence="6" id="KW-1185">Reference proteome</keyword>
<gene>
    <name evidence="5" type="primary">cofC</name>
    <name evidence="5" type="ORF">H3V53_19870</name>
</gene>
<dbReference type="PANTHER" id="PTHR40392">
    <property type="entry name" value="2-PHOSPHO-L-LACTATE GUANYLYLTRANSFERASE"/>
    <property type="match status" value="1"/>
</dbReference>
<keyword evidence="3" id="KW-0547">Nucleotide-binding</keyword>
<dbReference type="InterPro" id="IPR002835">
    <property type="entry name" value="CofC"/>
</dbReference>
<protein>
    <submittedName>
        <fullName evidence="5">2-phospho-L-lactate guanylyltransferase</fullName>
        <ecNumber evidence="5">2.7.7.68</ecNumber>
    </submittedName>
</protein>
<proteinExistence type="predicted"/>
<dbReference type="GO" id="GO:0043814">
    <property type="term" value="F:phospholactate guanylyltransferase activity"/>
    <property type="evidence" value="ECO:0007669"/>
    <property type="project" value="UniProtKB-EC"/>
</dbReference>
<evidence type="ECO:0000313" key="6">
    <source>
        <dbReference type="Proteomes" id="UP001386437"/>
    </source>
</evidence>
<evidence type="ECO:0000256" key="3">
    <source>
        <dbReference type="ARBA" id="ARBA00022741"/>
    </source>
</evidence>
<evidence type="ECO:0000256" key="1">
    <source>
        <dbReference type="ARBA" id="ARBA00022679"/>
    </source>
</evidence>
<dbReference type="SUPFAM" id="SSF53448">
    <property type="entry name" value="Nucleotide-diphospho-sugar transferases"/>
    <property type="match status" value="1"/>
</dbReference>
<keyword evidence="4" id="KW-0342">GTP-binding</keyword>
<dbReference type="RefSeq" id="WP_054921536.1">
    <property type="nucleotide sequence ID" value="NZ_JACFYJ010000033.1"/>
</dbReference>
<keyword evidence="1 5" id="KW-0808">Transferase</keyword>
<dbReference type="Pfam" id="PF01983">
    <property type="entry name" value="CofC"/>
    <property type="match status" value="1"/>
</dbReference>
<sequence length="212" mass="23398">MKTIITVAMKDPAHAKTRLSSTFNPASRRKLALGLFDRALSFFSRAYPEHELAVVTASTLIAQHARLYGALVIREHAEAGLNEAAGLAVDYAIRHGYERVAIVPGDIPIWLREEVDQLLARARRFECVVAQAHDGGTNMLILSPPRRLDFCYGAQSASRYEALAKSLGMSCTRGLLPFISRDIDTVEDCLLLGRRDDAARDHIEAKTEEGHA</sequence>
<dbReference type="InterPro" id="IPR029044">
    <property type="entry name" value="Nucleotide-diphossugar_trans"/>
</dbReference>
<dbReference type="Proteomes" id="UP001386437">
    <property type="component" value="Unassembled WGS sequence"/>
</dbReference>
<evidence type="ECO:0000313" key="5">
    <source>
        <dbReference type="EMBL" id="MEI5999384.1"/>
    </source>
</evidence>
<reference evidence="5 6" key="1">
    <citation type="journal article" date="2022" name="Arch. Microbiol.">
        <title>Paraburkholderia bengalensis sp. nov. isolated from roots of Oryza sativa, IR64.</title>
        <authorList>
            <person name="Nag P."/>
            <person name="Mondal N."/>
            <person name="Sarkar J."/>
            <person name="Das S."/>
        </authorList>
    </citation>
    <scope>NUCLEOTIDE SEQUENCE [LARGE SCALE GENOMIC DNA]</scope>
    <source>
        <strain evidence="5 6">IR64_4_BI</strain>
    </source>
</reference>
<dbReference type="Gene3D" id="3.90.550.10">
    <property type="entry name" value="Spore Coat Polysaccharide Biosynthesis Protein SpsA, Chain A"/>
    <property type="match status" value="1"/>
</dbReference>
<evidence type="ECO:0000256" key="4">
    <source>
        <dbReference type="ARBA" id="ARBA00023134"/>
    </source>
</evidence>
<dbReference type="PANTHER" id="PTHR40392:SF1">
    <property type="entry name" value="2-PHOSPHO-L-LACTATE GUANYLYLTRANSFERASE"/>
    <property type="match status" value="1"/>
</dbReference>
<keyword evidence="2 5" id="KW-0548">Nucleotidyltransferase</keyword>
<accession>A0ABU8IVA4</accession>
<dbReference type="EC" id="2.7.7.68" evidence="5"/>
<comment type="caution">
    <text evidence="5">The sequence shown here is derived from an EMBL/GenBank/DDBJ whole genome shotgun (WGS) entry which is preliminary data.</text>
</comment>
<name>A0ABU8IVA4_9BURK</name>